<comment type="similarity">
    <text evidence="1 8">Belongs to the 2Fe2S plant-type ferredoxin family.</text>
</comment>
<evidence type="ECO:0000256" key="6">
    <source>
        <dbReference type="ARBA" id="ARBA00023004"/>
    </source>
</evidence>
<dbReference type="Proteomes" id="UP001497392">
    <property type="component" value="Unassembled WGS sequence"/>
</dbReference>
<keyword evidence="6 8" id="KW-0408">Iron</keyword>
<feature type="domain" description="2Fe-2S ferredoxin-type" evidence="10">
    <location>
        <begin position="179"/>
        <end position="271"/>
    </location>
</feature>
<keyword evidence="4 8" id="KW-0479">Metal-binding</keyword>
<keyword evidence="12" id="KW-1185">Reference proteome</keyword>
<evidence type="ECO:0000313" key="11">
    <source>
        <dbReference type="EMBL" id="CAL5229270.1"/>
    </source>
</evidence>
<dbReference type="InterPro" id="IPR036010">
    <property type="entry name" value="2Fe-2S_ferredoxin-like_sf"/>
</dbReference>
<comment type="function">
    <text evidence="8">Ferredoxins are iron-sulfur proteins that transfer electrons in a wide variety of metabolic reactions.</text>
</comment>
<organism evidence="11 12">
    <name type="scientific">Coccomyxa viridis</name>
    <dbReference type="NCBI Taxonomy" id="1274662"/>
    <lineage>
        <taxon>Eukaryota</taxon>
        <taxon>Viridiplantae</taxon>
        <taxon>Chlorophyta</taxon>
        <taxon>core chlorophytes</taxon>
        <taxon>Trebouxiophyceae</taxon>
        <taxon>Trebouxiophyceae incertae sedis</taxon>
        <taxon>Coccomyxaceae</taxon>
        <taxon>Coccomyxa</taxon>
    </lineage>
</organism>
<evidence type="ECO:0000256" key="9">
    <source>
        <dbReference type="SAM" id="MobiDB-lite"/>
    </source>
</evidence>
<dbReference type="InterPro" id="IPR001041">
    <property type="entry name" value="2Fe-2S_ferredoxin-type"/>
</dbReference>
<keyword evidence="5 8" id="KW-0249">Electron transport</keyword>
<evidence type="ECO:0000256" key="8">
    <source>
        <dbReference type="RuleBase" id="RU364001"/>
    </source>
</evidence>
<comment type="subcellular location">
    <subcellularLocation>
        <location evidence="8">Plastid</location>
        <location evidence="8">Chloroplast</location>
    </subcellularLocation>
</comment>
<keyword evidence="2 8" id="KW-0813">Transport</keyword>
<keyword evidence="8" id="KW-0150">Chloroplast</keyword>
<dbReference type="CDD" id="cd00207">
    <property type="entry name" value="fer2"/>
    <property type="match status" value="1"/>
</dbReference>
<keyword evidence="3 8" id="KW-0001">2Fe-2S</keyword>
<feature type="compositionally biased region" description="Basic residues" evidence="9">
    <location>
        <begin position="1"/>
        <end position="10"/>
    </location>
</feature>
<dbReference type="PROSITE" id="PS51085">
    <property type="entry name" value="2FE2S_FER_2"/>
    <property type="match status" value="1"/>
</dbReference>
<dbReference type="Gene3D" id="3.10.20.30">
    <property type="match status" value="1"/>
</dbReference>
<evidence type="ECO:0000256" key="5">
    <source>
        <dbReference type="ARBA" id="ARBA00022982"/>
    </source>
</evidence>
<evidence type="ECO:0000256" key="2">
    <source>
        <dbReference type="ARBA" id="ARBA00022448"/>
    </source>
</evidence>
<dbReference type="SUPFAM" id="SSF54292">
    <property type="entry name" value="2Fe-2S ferredoxin-like"/>
    <property type="match status" value="1"/>
</dbReference>
<evidence type="ECO:0000259" key="10">
    <source>
        <dbReference type="PROSITE" id="PS51085"/>
    </source>
</evidence>
<proteinExistence type="inferred from homology"/>
<accession>A0ABP1GD95</accession>
<evidence type="ECO:0000256" key="4">
    <source>
        <dbReference type="ARBA" id="ARBA00022723"/>
    </source>
</evidence>
<gene>
    <name evidence="11" type="primary">g12561</name>
    <name evidence="11" type="ORF">VP750_LOCUS11176</name>
</gene>
<keyword evidence="8" id="KW-0934">Plastid</keyword>
<dbReference type="InterPro" id="IPR010241">
    <property type="entry name" value="Fd_pln"/>
</dbReference>
<dbReference type="PANTHER" id="PTHR43112">
    <property type="entry name" value="FERREDOXIN"/>
    <property type="match status" value="1"/>
</dbReference>
<sequence>MLQPVLKRKLLVPQAKKGADSAVQDKPTKGTGLGDLLGPIGLSLGKSHDKQDKRNGDDRQTSNSRASPSGNSKGNQSSSSSARSSSGPELGPIALSFGGSSSLEPELDGGEVTEQGVSIHEMTTDEWQQAYEADGYVDLWVQEEFNSGSRLVGGRDVHKGGVAGFGSGEGRSAGVATRHRVKIFNHHADQEVEVEVPEDRYILWEAEEQGLLLPYACRMGCCTACAVRIKEGEMYQPQSLGVSSELKAAGYALMCVGYPRSDLVLETVEEDEVYDLQFGRSFAEQAVDPSNRESIERDDWALEIANMDE</sequence>
<reference evidence="11 12" key="1">
    <citation type="submission" date="2024-06" db="EMBL/GenBank/DDBJ databases">
        <authorList>
            <person name="Kraege A."/>
            <person name="Thomma B."/>
        </authorList>
    </citation>
    <scope>NUCLEOTIDE SEQUENCE [LARGE SCALE GENOMIC DNA]</scope>
</reference>
<feature type="region of interest" description="Disordered" evidence="9">
    <location>
        <begin position="1"/>
        <end position="111"/>
    </location>
</feature>
<comment type="caution">
    <text evidence="11">The sequence shown here is derived from an EMBL/GenBank/DDBJ whole genome shotgun (WGS) entry which is preliminary data.</text>
</comment>
<evidence type="ECO:0000313" key="12">
    <source>
        <dbReference type="Proteomes" id="UP001497392"/>
    </source>
</evidence>
<comment type="cofactor">
    <cofactor evidence="8">
        <name>[2Fe-2S] cluster</name>
        <dbReference type="ChEBI" id="CHEBI:190135"/>
    </cofactor>
    <text evidence="8">Binds 1 [2Fe-2S] cluster.</text>
</comment>
<keyword evidence="7 8" id="KW-0411">Iron-sulfur</keyword>
<dbReference type="InterPro" id="IPR012675">
    <property type="entry name" value="Beta-grasp_dom_sf"/>
</dbReference>
<dbReference type="PANTHER" id="PTHR43112:SF10">
    <property type="entry name" value="FERREDOXIN C 2, CHLOROPLASTIC"/>
    <property type="match status" value="1"/>
</dbReference>
<evidence type="ECO:0000256" key="7">
    <source>
        <dbReference type="ARBA" id="ARBA00023014"/>
    </source>
</evidence>
<evidence type="ECO:0000256" key="1">
    <source>
        <dbReference type="ARBA" id="ARBA00007874"/>
    </source>
</evidence>
<feature type="compositionally biased region" description="Low complexity" evidence="9">
    <location>
        <begin position="67"/>
        <end position="87"/>
    </location>
</feature>
<name>A0ABP1GD95_9CHLO</name>
<dbReference type="NCBIfam" id="TIGR02008">
    <property type="entry name" value="fdx_plant"/>
    <property type="match status" value="1"/>
</dbReference>
<protein>
    <recommendedName>
        <fullName evidence="8">Ferredoxin</fullName>
    </recommendedName>
</protein>
<feature type="compositionally biased region" description="Basic and acidic residues" evidence="9">
    <location>
        <begin position="46"/>
        <end position="60"/>
    </location>
</feature>
<dbReference type="Pfam" id="PF00111">
    <property type="entry name" value="Fer2"/>
    <property type="match status" value="1"/>
</dbReference>
<dbReference type="EMBL" id="CAXHTA020000020">
    <property type="protein sequence ID" value="CAL5229270.1"/>
    <property type="molecule type" value="Genomic_DNA"/>
</dbReference>
<evidence type="ECO:0000256" key="3">
    <source>
        <dbReference type="ARBA" id="ARBA00022714"/>
    </source>
</evidence>